<keyword evidence="17" id="KW-0325">Glycoprotein</keyword>
<keyword evidence="9" id="KW-0812">Transmembrane</keyword>
<name>A0A9D4MCD3_DREPO</name>
<evidence type="ECO:0000256" key="16">
    <source>
        <dbReference type="ARBA" id="ARBA00023157"/>
    </source>
</evidence>
<evidence type="ECO:0000256" key="4">
    <source>
        <dbReference type="ARBA" id="ARBA00005093"/>
    </source>
</evidence>
<gene>
    <name evidence="21" type="ORF">DPMN_035717</name>
</gene>
<keyword evidence="10" id="KW-0479">Metal-binding</keyword>
<dbReference type="AlphaFoldDB" id="A0A9D4MCD3"/>
<evidence type="ECO:0000313" key="21">
    <source>
        <dbReference type="EMBL" id="KAH3872501.1"/>
    </source>
</evidence>
<dbReference type="InterPro" id="IPR043538">
    <property type="entry name" value="XYLT"/>
</dbReference>
<dbReference type="Proteomes" id="UP000828390">
    <property type="component" value="Unassembled WGS sequence"/>
</dbReference>
<comment type="subcellular location">
    <subcellularLocation>
        <location evidence="2">Endoplasmic reticulum membrane</location>
        <topology evidence="2">Single-pass type II membrane protein</topology>
    </subcellularLocation>
    <subcellularLocation>
        <location evidence="1">Golgi apparatus membrane</location>
        <topology evidence="1">Single-pass type II membrane protein</topology>
    </subcellularLocation>
</comment>
<dbReference type="GO" id="GO:0015012">
    <property type="term" value="P:heparan sulfate proteoglycan biosynthetic process"/>
    <property type="evidence" value="ECO:0007669"/>
    <property type="project" value="TreeGrafter"/>
</dbReference>
<evidence type="ECO:0000256" key="5">
    <source>
        <dbReference type="ARBA" id="ARBA00010195"/>
    </source>
</evidence>
<evidence type="ECO:0000313" key="22">
    <source>
        <dbReference type="Proteomes" id="UP000828390"/>
    </source>
</evidence>
<accession>A0A9D4MCD3</accession>
<evidence type="ECO:0000256" key="1">
    <source>
        <dbReference type="ARBA" id="ARBA00004323"/>
    </source>
</evidence>
<keyword evidence="22" id="KW-1185">Reference proteome</keyword>
<dbReference type="GO" id="GO:0046872">
    <property type="term" value="F:metal ion binding"/>
    <property type="evidence" value="ECO:0007669"/>
    <property type="project" value="UniProtKB-KW"/>
</dbReference>
<evidence type="ECO:0000256" key="13">
    <source>
        <dbReference type="ARBA" id="ARBA00022989"/>
    </source>
</evidence>
<feature type="domain" description="Xylosyltransferase C-terminal" evidence="20">
    <location>
        <begin position="313"/>
        <end position="481"/>
    </location>
</feature>
<evidence type="ECO:0000256" key="3">
    <source>
        <dbReference type="ARBA" id="ARBA00004840"/>
    </source>
</evidence>
<dbReference type="Pfam" id="PF12529">
    <property type="entry name" value="Xylo_C"/>
    <property type="match status" value="2"/>
</dbReference>
<dbReference type="GO" id="GO:0050650">
    <property type="term" value="P:chondroitin sulfate proteoglycan biosynthetic process"/>
    <property type="evidence" value="ECO:0007669"/>
    <property type="project" value="TreeGrafter"/>
</dbReference>
<evidence type="ECO:0000256" key="17">
    <source>
        <dbReference type="ARBA" id="ARBA00023180"/>
    </source>
</evidence>
<reference evidence="21" key="2">
    <citation type="submission" date="2020-11" db="EMBL/GenBank/DDBJ databases">
        <authorList>
            <person name="McCartney M.A."/>
            <person name="Auch B."/>
            <person name="Kono T."/>
            <person name="Mallez S."/>
            <person name="Becker A."/>
            <person name="Gohl D.M."/>
            <person name="Silverstein K.A.T."/>
            <person name="Koren S."/>
            <person name="Bechman K.B."/>
            <person name="Herman A."/>
            <person name="Abrahante J.E."/>
            <person name="Garbe J."/>
        </authorList>
    </citation>
    <scope>NUCLEOTIDE SEQUENCE</scope>
    <source>
        <strain evidence="21">Duluth1</strain>
        <tissue evidence="21">Whole animal</tissue>
    </source>
</reference>
<dbReference type="GO" id="GO:0005789">
    <property type="term" value="C:endoplasmic reticulum membrane"/>
    <property type="evidence" value="ECO:0007669"/>
    <property type="project" value="UniProtKB-SubCell"/>
</dbReference>
<feature type="domain" description="Xylosyltransferase C-terminal" evidence="20">
    <location>
        <begin position="652"/>
        <end position="771"/>
    </location>
</feature>
<dbReference type="GO" id="GO:0030158">
    <property type="term" value="F:protein xylosyltransferase activity"/>
    <property type="evidence" value="ECO:0007669"/>
    <property type="project" value="UniProtKB-EC"/>
</dbReference>
<evidence type="ECO:0000256" key="12">
    <source>
        <dbReference type="ARBA" id="ARBA00022968"/>
    </source>
</evidence>
<dbReference type="EMBL" id="JAIWYP010000002">
    <property type="protein sequence ID" value="KAH3872501.1"/>
    <property type="molecule type" value="Genomic_DNA"/>
</dbReference>
<keyword evidence="11" id="KW-0256">Endoplasmic reticulum</keyword>
<comment type="caution">
    <text evidence="21">The sequence shown here is derived from an EMBL/GenBank/DDBJ whole genome shotgun (WGS) entry which is preliminary data.</text>
</comment>
<sequence length="877" mass="101490">RSFMPAMLVHNASEVQGQQDVRVVFVLTVNGRAVRQVHRLINTLYHPRHYFYIHVDSRSEYMYRELLPLESQLANVRLTRERFATIWGGASLLQAHLSFMRSLLEMTDWYWDYYINLSESDYPLKPMQQLTWFLNKYKGYNFLKSNGRETHEFMKKQGLEYLFYECDNHLWRIGTSPIPLGIRVDGGSDWLGLYRDFIRYAVYGQDPLVLGLEEFYKYSLLPVESFFHTLLANSEFCSWVVDNNLHATNWKRKQGCKCQHKNQVDWCGCSPNVFKSEDLNKLLGYKGKATFFGRKFEPVINQDIINTLDSLNGRDISEEPGLIHYWENDYHYQDKLNDRTDTWRSFMESMVHRTQSIMAHAQESCSLFNINIIESHILNVADSFYRYLIKFNATLPSRPDPVTLESQYNYKSTYKILNPDGPIGRLITLEVGSDYDLKELIFRNYARFLGPNSDVRLRLVWRYGGVFNMAVAWIDPSGVVASYENVTVGKESLIDVHNPNLKRPLRPGVWTVNLIYSEKICAELKFLVVPYSRYKGQEITTVLASQLHNGPSGSYSPRNASNPVYKYHIDNAIELHEKSVINGRKMGEDLRMWIDELTAQFWSVEDACTVVNVEPGTGQAKLDNSGVNFDRIIHLEVVHGIYGAQNIMAHAQESCFLFNVTIIESYILNVADSFYRYLIKFNATLPSRPDPVTLESQYNYKSTYKILNPDGPIGRLIILEEGSDYDFIELIFRNYARFLGPNSDVRLRLVWRYGGVFTITVAWIDPSGVVASYENMTEGKDLLLINASNPMYTYHIDNAVEWHEKSVINGRKVGKDLRMWIDELTAQFWSVEDACTVVNVEPVCSQLELCHKTTWSSLSPDPKTQISVKYINKSKEN</sequence>
<comment type="similarity">
    <text evidence="5">Belongs to the glycosyltransferase 14 family. XylT subfamily.</text>
</comment>
<keyword evidence="13" id="KW-1133">Transmembrane helix</keyword>
<evidence type="ECO:0000256" key="7">
    <source>
        <dbReference type="ARBA" id="ARBA00022676"/>
    </source>
</evidence>
<evidence type="ECO:0000256" key="11">
    <source>
        <dbReference type="ARBA" id="ARBA00022824"/>
    </source>
</evidence>
<protein>
    <recommendedName>
        <fullName evidence="6">protein xylosyltransferase</fullName>
        <ecNumber evidence="6">2.4.2.26</ecNumber>
    </recommendedName>
    <alternativeName>
        <fullName evidence="18">Peptide O-xylosyltransferase</fullName>
    </alternativeName>
</protein>
<evidence type="ECO:0000256" key="9">
    <source>
        <dbReference type="ARBA" id="ARBA00022692"/>
    </source>
</evidence>
<dbReference type="PANTHER" id="PTHR46025">
    <property type="entry name" value="XYLOSYLTRANSFERASE OXT"/>
    <property type="match status" value="1"/>
</dbReference>
<dbReference type="InterPro" id="IPR003406">
    <property type="entry name" value="Glyco_trans_14"/>
</dbReference>
<dbReference type="EC" id="2.4.2.26" evidence="6"/>
<evidence type="ECO:0000256" key="18">
    <source>
        <dbReference type="ARBA" id="ARBA00042865"/>
    </source>
</evidence>
<organism evidence="21 22">
    <name type="scientific">Dreissena polymorpha</name>
    <name type="common">Zebra mussel</name>
    <name type="synonym">Mytilus polymorpha</name>
    <dbReference type="NCBI Taxonomy" id="45954"/>
    <lineage>
        <taxon>Eukaryota</taxon>
        <taxon>Metazoa</taxon>
        <taxon>Spiralia</taxon>
        <taxon>Lophotrochozoa</taxon>
        <taxon>Mollusca</taxon>
        <taxon>Bivalvia</taxon>
        <taxon>Autobranchia</taxon>
        <taxon>Heteroconchia</taxon>
        <taxon>Euheterodonta</taxon>
        <taxon>Imparidentia</taxon>
        <taxon>Neoheterodontei</taxon>
        <taxon>Myida</taxon>
        <taxon>Dreissenoidea</taxon>
        <taxon>Dreissenidae</taxon>
        <taxon>Dreissena</taxon>
    </lineage>
</organism>
<evidence type="ECO:0000256" key="14">
    <source>
        <dbReference type="ARBA" id="ARBA00023034"/>
    </source>
</evidence>
<evidence type="ECO:0000256" key="2">
    <source>
        <dbReference type="ARBA" id="ARBA00004648"/>
    </source>
</evidence>
<keyword evidence="15" id="KW-0472">Membrane</keyword>
<evidence type="ECO:0000256" key="6">
    <source>
        <dbReference type="ARBA" id="ARBA00011972"/>
    </source>
</evidence>
<keyword evidence="8" id="KW-0808">Transferase</keyword>
<evidence type="ECO:0000256" key="10">
    <source>
        <dbReference type="ARBA" id="ARBA00022723"/>
    </source>
</evidence>
<keyword evidence="14" id="KW-0333">Golgi apparatus</keyword>
<dbReference type="PANTHER" id="PTHR46025:SF3">
    <property type="entry name" value="XYLOSYLTRANSFERASE OXT"/>
    <property type="match status" value="1"/>
</dbReference>
<keyword evidence="7" id="KW-0328">Glycosyltransferase</keyword>
<proteinExistence type="inferred from homology"/>
<evidence type="ECO:0000256" key="19">
    <source>
        <dbReference type="ARBA" id="ARBA00047847"/>
    </source>
</evidence>
<dbReference type="InterPro" id="IPR024448">
    <property type="entry name" value="XylT_C"/>
</dbReference>
<evidence type="ECO:0000256" key="15">
    <source>
        <dbReference type="ARBA" id="ARBA00023136"/>
    </source>
</evidence>
<keyword evidence="12" id="KW-0735">Signal-anchor</keyword>
<feature type="non-terminal residue" evidence="21">
    <location>
        <position position="1"/>
    </location>
</feature>
<keyword evidence="16" id="KW-1015">Disulfide bond</keyword>
<evidence type="ECO:0000259" key="20">
    <source>
        <dbReference type="Pfam" id="PF12529"/>
    </source>
</evidence>
<dbReference type="GO" id="GO:0000139">
    <property type="term" value="C:Golgi membrane"/>
    <property type="evidence" value="ECO:0007669"/>
    <property type="project" value="UniProtKB-SubCell"/>
</dbReference>
<reference evidence="21" key="1">
    <citation type="journal article" date="2019" name="bioRxiv">
        <title>The Genome of the Zebra Mussel, Dreissena polymorpha: A Resource for Invasive Species Research.</title>
        <authorList>
            <person name="McCartney M.A."/>
            <person name="Auch B."/>
            <person name="Kono T."/>
            <person name="Mallez S."/>
            <person name="Zhang Y."/>
            <person name="Obille A."/>
            <person name="Becker A."/>
            <person name="Abrahante J.E."/>
            <person name="Garbe J."/>
            <person name="Badalamenti J.P."/>
            <person name="Herman A."/>
            <person name="Mangelson H."/>
            <person name="Liachko I."/>
            <person name="Sullivan S."/>
            <person name="Sone E.D."/>
            <person name="Koren S."/>
            <person name="Silverstein K.A.T."/>
            <person name="Beckman K.B."/>
            <person name="Gohl D.M."/>
        </authorList>
    </citation>
    <scope>NUCLEOTIDE SEQUENCE</scope>
    <source>
        <strain evidence="21">Duluth1</strain>
        <tissue evidence="21">Whole animal</tissue>
    </source>
</reference>
<comment type="pathway">
    <text evidence="3">Glycan metabolism; chondroitin sulfate biosynthesis.</text>
</comment>
<evidence type="ECO:0000256" key="8">
    <source>
        <dbReference type="ARBA" id="ARBA00022679"/>
    </source>
</evidence>
<dbReference type="Pfam" id="PF02485">
    <property type="entry name" value="Branch"/>
    <property type="match status" value="1"/>
</dbReference>
<comment type="pathway">
    <text evidence="4">Glycan metabolism; heparan sulfate biosynthesis.</text>
</comment>
<comment type="catalytic activity">
    <reaction evidence="19">
        <text>UDP-alpha-D-xylose + L-seryl-[protein] = 3-O-(beta-D-xylosyl)-L-seryl-[protein] + UDP + H(+)</text>
        <dbReference type="Rhea" id="RHEA:50192"/>
        <dbReference type="Rhea" id="RHEA-COMP:9863"/>
        <dbReference type="Rhea" id="RHEA-COMP:12567"/>
        <dbReference type="ChEBI" id="CHEBI:15378"/>
        <dbReference type="ChEBI" id="CHEBI:29999"/>
        <dbReference type="ChEBI" id="CHEBI:57632"/>
        <dbReference type="ChEBI" id="CHEBI:58223"/>
        <dbReference type="ChEBI" id="CHEBI:132085"/>
        <dbReference type="EC" id="2.4.2.26"/>
    </reaction>
</comment>